<dbReference type="EMBL" id="JACEEZ010023369">
    <property type="protein sequence ID" value="KAG0711387.1"/>
    <property type="molecule type" value="Genomic_DNA"/>
</dbReference>
<dbReference type="GO" id="GO:0160198">
    <property type="term" value="F:polyprenal reductase activity"/>
    <property type="evidence" value="ECO:0007669"/>
    <property type="project" value="UniProtKB-EC"/>
</dbReference>
<evidence type="ECO:0000256" key="4">
    <source>
        <dbReference type="ARBA" id="ARBA00022989"/>
    </source>
</evidence>
<dbReference type="Proteomes" id="UP000770661">
    <property type="component" value="Unassembled WGS sequence"/>
</dbReference>
<evidence type="ECO:0000259" key="10">
    <source>
        <dbReference type="Pfam" id="PF02544"/>
    </source>
</evidence>
<dbReference type="GO" id="GO:0005789">
    <property type="term" value="C:endoplasmic reticulum membrane"/>
    <property type="evidence" value="ECO:0007669"/>
    <property type="project" value="UniProtKB-SubCell"/>
</dbReference>
<dbReference type="PANTHER" id="PTHR14624">
    <property type="entry name" value="DFG10 PROTEIN"/>
    <property type="match status" value="1"/>
</dbReference>
<proteinExistence type="inferred from homology"/>
<evidence type="ECO:0000256" key="3">
    <source>
        <dbReference type="ARBA" id="ARBA00022692"/>
    </source>
</evidence>
<name>A0A8J4XPH0_CHIOP</name>
<dbReference type="GO" id="GO:0016095">
    <property type="term" value="P:polyprenol catabolic process"/>
    <property type="evidence" value="ECO:0007669"/>
    <property type="project" value="UniProtKB-UniRule"/>
</dbReference>
<comment type="subcellular location">
    <subcellularLocation>
        <location evidence="1">Endomembrane system</location>
        <topology evidence="1">Multi-pass membrane protein</topology>
    </subcellularLocation>
    <subcellularLocation>
        <location evidence="9">Endoplasmic reticulum membrane</location>
    </subcellularLocation>
</comment>
<keyword evidence="5 9" id="KW-0472">Membrane</keyword>
<dbReference type="OrthoDB" id="5788137at2759"/>
<dbReference type="InterPro" id="IPR001104">
    <property type="entry name" value="3-oxo-5_a-steroid_4-DH_C"/>
</dbReference>
<keyword evidence="3 9" id="KW-0812">Transmembrane</keyword>
<comment type="catalytic activity">
    <reaction evidence="8 9">
        <text>a di-trans,poly-cis-dolichal + NADP(+) = a di-trans,poly-cis-polyprenal + NADPH + H(+)</text>
        <dbReference type="Rhea" id="RHEA:80727"/>
        <dbReference type="Rhea" id="RHEA-COMP:19536"/>
        <dbReference type="Rhea" id="RHEA-COMP:19537"/>
        <dbReference type="ChEBI" id="CHEBI:15378"/>
        <dbReference type="ChEBI" id="CHEBI:57783"/>
        <dbReference type="ChEBI" id="CHEBI:58349"/>
        <dbReference type="ChEBI" id="CHEBI:231623"/>
        <dbReference type="ChEBI" id="CHEBI:231637"/>
        <dbReference type="EC" id="1.3.1.94"/>
    </reaction>
    <physiologicalReaction direction="right-to-left" evidence="8 9">
        <dbReference type="Rhea" id="RHEA:80729"/>
    </physiologicalReaction>
</comment>
<keyword evidence="12" id="KW-1185">Reference proteome</keyword>
<evidence type="ECO:0000256" key="7">
    <source>
        <dbReference type="ARBA" id="ARBA00047186"/>
    </source>
</evidence>
<dbReference type="GO" id="GO:0006488">
    <property type="term" value="P:dolichol-linked oligosaccharide biosynthetic process"/>
    <property type="evidence" value="ECO:0007669"/>
    <property type="project" value="UniProtKB-UniRule"/>
</dbReference>
<accession>A0A8J4XPH0</accession>
<feature type="transmembrane region" description="Helical" evidence="9">
    <location>
        <begin position="123"/>
        <end position="144"/>
    </location>
</feature>
<organism evidence="11 12">
    <name type="scientific">Chionoecetes opilio</name>
    <name type="common">Atlantic snow crab</name>
    <name type="synonym">Cancer opilio</name>
    <dbReference type="NCBI Taxonomy" id="41210"/>
    <lineage>
        <taxon>Eukaryota</taxon>
        <taxon>Metazoa</taxon>
        <taxon>Ecdysozoa</taxon>
        <taxon>Arthropoda</taxon>
        <taxon>Crustacea</taxon>
        <taxon>Multicrustacea</taxon>
        <taxon>Malacostraca</taxon>
        <taxon>Eumalacostraca</taxon>
        <taxon>Eucarida</taxon>
        <taxon>Decapoda</taxon>
        <taxon>Pleocyemata</taxon>
        <taxon>Brachyura</taxon>
        <taxon>Eubrachyura</taxon>
        <taxon>Majoidea</taxon>
        <taxon>Majidae</taxon>
        <taxon>Chionoecetes</taxon>
    </lineage>
</organism>
<dbReference type="AlphaFoldDB" id="A0A8J4XPH0"/>
<comment type="function">
    <text evidence="9">Plays a key role in early steps of protein N-linked glycosylation by being involved in the conversion of polyprenol into dolichol. Acts as a polyprenal reductase that mediates the reduction of polyprenal into dolichal in a NADP-dependent mechanism. Dolichols are required for the synthesis of dolichol-linked monosaccharides and the oligosaccharide precursor used for N-glycosylation.</text>
</comment>
<evidence type="ECO:0000256" key="6">
    <source>
        <dbReference type="ARBA" id="ARBA00046320"/>
    </source>
</evidence>
<sequence length="322" mass="35214">MTVFMVFYVLLDLLYQFNLCKIMLIFYMVTISLSGCVINFLGQVVSAPPLLLQAFQFGKMAHANPVSRLLAALEVPRSWFVHFYVSACMMVTLALALMCHVYVSGGSLPPWAAAALDVLTTPHRTQAASATSAALALCLLALQIYRRLYENLFVSVFSSGHMNVFHYIVGHTHYLGAVALLLSQAPGFSPDSTIVFSGLEGHHIAGTVLFLFGFVVQHRSLCLLASLRSNRGKKMQEKYLMPEGGLFEVVSCPHMLAEVVVYAGLLTVLGTHCDWLWVALWVLSNQHDGTAVVLSEAWCGLGFSMMAQQSCSARLGVAWGLA</sequence>
<comment type="pathway">
    <text evidence="9">Protein modification; protein glycosylation.</text>
</comment>
<feature type="transmembrane region" description="Helical" evidence="9">
    <location>
        <begin position="7"/>
        <end position="31"/>
    </location>
</feature>
<evidence type="ECO:0000256" key="5">
    <source>
        <dbReference type="ARBA" id="ARBA00023136"/>
    </source>
</evidence>
<dbReference type="PROSITE" id="PS50244">
    <property type="entry name" value="S5A_REDUCTASE"/>
    <property type="match status" value="1"/>
</dbReference>
<feature type="transmembrane region" description="Helical" evidence="9">
    <location>
        <begin position="203"/>
        <end position="227"/>
    </location>
</feature>
<reference evidence="11" key="1">
    <citation type="submission" date="2020-07" db="EMBL/GenBank/DDBJ databases">
        <title>The High-quality genome of the commercially important snow crab, Chionoecetes opilio.</title>
        <authorList>
            <person name="Jeong J.-H."/>
            <person name="Ryu S."/>
        </authorList>
    </citation>
    <scope>NUCLEOTIDE SEQUENCE</scope>
    <source>
        <strain evidence="11">MADBK_172401_WGS</strain>
        <tissue evidence="11">Digestive gland</tissue>
    </source>
</reference>
<dbReference type="GO" id="GO:0102389">
    <property type="term" value="F:polyprenol reductase activity"/>
    <property type="evidence" value="ECO:0007669"/>
    <property type="project" value="UniProtKB-UniRule"/>
</dbReference>
<evidence type="ECO:0000256" key="8">
    <source>
        <dbReference type="ARBA" id="ARBA00049427"/>
    </source>
</evidence>
<dbReference type="EC" id="1.3.1.94" evidence="2 9"/>
<keyword evidence="9" id="KW-0256">Endoplasmic reticulum</keyword>
<feature type="transmembrane region" description="Helical" evidence="9">
    <location>
        <begin position="79"/>
        <end position="103"/>
    </location>
</feature>
<keyword evidence="4 9" id="KW-1133">Transmembrane helix</keyword>
<dbReference type="PANTHER" id="PTHR14624:SF0">
    <property type="entry name" value="POLYPRENOL REDUCTASE"/>
    <property type="match status" value="1"/>
</dbReference>
<protein>
    <recommendedName>
        <fullName evidence="7 9">Polyprenal reductase</fullName>
        <ecNumber evidence="2 9">1.3.1.94</ecNumber>
    </recommendedName>
</protein>
<dbReference type="InterPro" id="IPR039698">
    <property type="entry name" value="Dfg10/SRD5A3"/>
</dbReference>
<evidence type="ECO:0000313" key="12">
    <source>
        <dbReference type="Proteomes" id="UP000770661"/>
    </source>
</evidence>
<keyword evidence="9" id="KW-0521">NADP</keyword>
<keyword evidence="9" id="KW-0560">Oxidoreductase</keyword>
<feature type="domain" description="3-oxo-5-alpha-steroid 4-dehydrogenase C-terminal" evidence="10">
    <location>
        <begin position="202"/>
        <end position="268"/>
    </location>
</feature>
<dbReference type="GO" id="GO:0003865">
    <property type="term" value="F:3-oxo-5-alpha-steroid 4-dehydrogenase activity"/>
    <property type="evidence" value="ECO:0007669"/>
    <property type="project" value="TreeGrafter"/>
</dbReference>
<evidence type="ECO:0000256" key="2">
    <source>
        <dbReference type="ARBA" id="ARBA00012522"/>
    </source>
</evidence>
<gene>
    <name evidence="11" type="ORF">GWK47_020711</name>
</gene>
<evidence type="ECO:0000256" key="9">
    <source>
        <dbReference type="RuleBase" id="RU367081"/>
    </source>
</evidence>
<comment type="similarity">
    <text evidence="6 9">Belongs to the steroid 5-alpha reductase family. Polyprenal reductase subfamily.</text>
</comment>
<dbReference type="UniPathway" id="UPA00378"/>
<dbReference type="Pfam" id="PF02544">
    <property type="entry name" value="Steroid_dh"/>
    <property type="match status" value="1"/>
</dbReference>
<evidence type="ECO:0000256" key="1">
    <source>
        <dbReference type="ARBA" id="ARBA00004127"/>
    </source>
</evidence>
<comment type="caution">
    <text evidence="11">The sequence shown here is derived from an EMBL/GenBank/DDBJ whole genome shotgun (WGS) entry which is preliminary data.</text>
</comment>
<evidence type="ECO:0000313" key="11">
    <source>
        <dbReference type="EMBL" id="KAG0711387.1"/>
    </source>
</evidence>